<reference evidence="2 3" key="1">
    <citation type="submission" date="2018-05" db="EMBL/GenBank/DDBJ databases">
        <authorList>
            <person name="Goeker M."/>
            <person name="Huntemann M."/>
            <person name="Clum A."/>
            <person name="Pillay M."/>
            <person name="Palaniappan K."/>
            <person name="Varghese N."/>
            <person name="Mikhailova N."/>
            <person name="Stamatis D."/>
            <person name="Reddy T."/>
            <person name="Daum C."/>
            <person name="Shapiro N."/>
            <person name="Ivanova N."/>
            <person name="Kyrpides N."/>
            <person name="Woyke T."/>
        </authorList>
    </citation>
    <scope>NUCLEOTIDE SEQUENCE [LARGE SCALE GENOMIC DNA]</scope>
    <source>
        <strain evidence="2 3">DSM 26524</strain>
    </source>
</reference>
<accession>A0AB73T518</accession>
<keyword evidence="3" id="KW-1185">Reference proteome</keyword>
<gene>
    <name evidence="2" type="ORF">C7383_105170</name>
</gene>
<dbReference type="InterPro" id="IPR018966">
    <property type="entry name" value="VTC_domain"/>
</dbReference>
<feature type="domain" description="VTC" evidence="1">
    <location>
        <begin position="4"/>
        <end position="219"/>
    </location>
</feature>
<sequence>MQYRHEVKHEISNLDMLILRQKLKVVMMPDIHARNGQYEIRSLYFDNLDDKVLREKLDGVNIREKYRIRLYNNDPSVIHLERKFKHGELGCKDYALLTPEQAQAIVNGDTRWMAASTDEVILRFYTRICAEGLAAKVIVDYTREPFVFDPGNVRVTLDYNIRTGLRCTDFLAPNCTTIPIQGDPCILEVKWDSFLPDIIRDIVQLEGRRSTAFSKYAVCRMYE</sequence>
<evidence type="ECO:0000259" key="1">
    <source>
        <dbReference type="Pfam" id="PF09359"/>
    </source>
</evidence>
<dbReference type="CDD" id="cd07750">
    <property type="entry name" value="PolyPPase_VTC_like"/>
    <property type="match status" value="1"/>
</dbReference>
<name>A0AB73T518_9FIRM</name>
<organism evidence="2 3">
    <name type="scientific">Murimonas intestini</name>
    <dbReference type="NCBI Taxonomy" id="1337051"/>
    <lineage>
        <taxon>Bacteria</taxon>
        <taxon>Bacillati</taxon>
        <taxon>Bacillota</taxon>
        <taxon>Clostridia</taxon>
        <taxon>Lachnospirales</taxon>
        <taxon>Lachnospiraceae</taxon>
        <taxon>Murimonas</taxon>
    </lineage>
</organism>
<dbReference type="RefSeq" id="WP_109626198.1">
    <property type="nucleotide sequence ID" value="NZ_JANKBI010000003.1"/>
</dbReference>
<evidence type="ECO:0000313" key="3">
    <source>
        <dbReference type="Proteomes" id="UP000245412"/>
    </source>
</evidence>
<dbReference type="InterPro" id="IPR042267">
    <property type="entry name" value="VTC_sf"/>
</dbReference>
<dbReference type="AlphaFoldDB" id="A0AB73T518"/>
<dbReference type="EMBL" id="QGGY01000005">
    <property type="protein sequence ID" value="PWJ76135.1"/>
    <property type="molecule type" value="Genomic_DNA"/>
</dbReference>
<dbReference type="Gene3D" id="3.20.100.30">
    <property type="entry name" value="VTC, catalytic tunnel domain"/>
    <property type="match status" value="1"/>
</dbReference>
<protein>
    <submittedName>
        <fullName evidence="2">VTC domain-containing protein</fullName>
    </submittedName>
</protein>
<dbReference type="GO" id="GO:0006799">
    <property type="term" value="P:polyphosphate biosynthetic process"/>
    <property type="evidence" value="ECO:0007669"/>
    <property type="project" value="UniProtKB-ARBA"/>
</dbReference>
<proteinExistence type="predicted"/>
<dbReference type="Pfam" id="PF09359">
    <property type="entry name" value="VTC"/>
    <property type="match status" value="1"/>
</dbReference>
<comment type="caution">
    <text evidence="2">The sequence shown here is derived from an EMBL/GenBank/DDBJ whole genome shotgun (WGS) entry which is preliminary data.</text>
</comment>
<dbReference type="Proteomes" id="UP000245412">
    <property type="component" value="Unassembled WGS sequence"/>
</dbReference>
<evidence type="ECO:0000313" key="2">
    <source>
        <dbReference type="EMBL" id="PWJ76135.1"/>
    </source>
</evidence>